<name>A0A3M6ANY1_PSESS</name>
<organism evidence="1 2">
    <name type="scientific">Pseudomonas savastanoi</name>
    <name type="common">Pseudomonas syringae pv. savastanoi</name>
    <dbReference type="NCBI Taxonomy" id="29438"/>
    <lineage>
        <taxon>Bacteria</taxon>
        <taxon>Pseudomonadati</taxon>
        <taxon>Pseudomonadota</taxon>
        <taxon>Gammaproteobacteria</taxon>
        <taxon>Pseudomonadales</taxon>
        <taxon>Pseudomonadaceae</taxon>
        <taxon>Pseudomonas</taxon>
    </lineage>
</organism>
<comment type="caution">
    <text evidence="1">The sequence shown here is derived from an EMBL/GenBank/DDBJ whole genome shotgun (WGS) entry which is preliminary data.</text>
</comment>
<sequence>MRSGIFALSGVRLLRLVVGTGLLLAGMALLIAHGLSWLRMHCW</sequence>
<reference evidence="1 2" key="1">
    <citation type="submission" date="2018-08" db="EMBL/GenBank/DDBJ databases">
        <title>Recombination of ecologically and evolutionarily significant loci maintains genetic cohesion in the Pseudomonas syringae species complex.</title>
        <authorList>
            <person name="Dillon M."/>
            <person name="Thakur S."/>
            <person name="Almeida R.N.D."/>
            <person name="Weir B.S."/>
            <person name="Guttman D.S."/>
        </authorList>
    </citation>
    <scope>NUCLEOTIDE SEQUENCE [LARGE SCALE GENOMIC DNA]</scope>
    <source>
        <strain evidence="1 2">ICMP 11899</strain>
    </source>
</reference>
<dbReference type="EMBL" id="RBUM01000031">
    <property type="protein sequence ID" value="RMV20404.1"/>
    <property type="molecule type" value="Genomic_DNA"/>
</dbReference>
<proteinExistence type="predicted"/>
<gene>
    <name evidence="1" type="ORF">ALP17_04185</name>
</gene>
<dbReference type="AlphaFoldDB" id="A0A3M6ANY1"/>
<accession>A0A3M6ANY1</accession>
<evidence type="ECO:0000313" key="2">
    <source>
        <dbReference type="Proteomes" id="UP000270795"/>
    </source>
</evidence>
<protein>
    <submittedName>
        <fullName evidence="1">Uncharacterized protein</fullName>
    </submittedName>
</protein>
<dbReference type="Proteomes" id="UP000270795">
    <property type="component" value="Unassembled WGS sequence"/>
</dbReference>
<evidence type="ECO:0000313" key="1">
    <source>
        <dbReference type="EMBL" id="RMV20404.1"/>
    </source>
</evidence>